<dbReference type="InterPro" id="IPR036286">
    <property type="entry name" value="LexA/Signal_pep-like_sf"/>
</dbReference>
<evidence type="ECO:0000256" key="2">
    <source>
        <dbReference type="ARBA" id="ARBA00023125"/>
    </source>
</evidence>
<dbReference type="PROSITE" id="PS50943">
    <property type="entry name" value="HTH_CROC1"/>
    <property type="match status" value="1"/>
</dbReference>
<keyword evidence="3" id="KW-0804">Transcription</keyword>
<dbReference type="EMBL" id="CP016303">
    <property type="protein sequence ID" value="ASX25887.1"/>
    <property type="molecule type" value="Genomic_DNA"/>
</dbReference>
<dbReference type="Pfam" id="PF01381">
    <property type="entry name" value="HTH_3"/>
    <property type="match status" value="1"/>
</dbReference>
<dbReference type="CDD" id="cd00093">
    <property type="entry name" value="HTH_XRE"/>
    <property type="match status" value="1"/>
</dbReference>
<reference evidence="5" key="1">
    <citation type="submission" date="2016-06" db="EMBL/GenBank/DDBJ databases">
        <authorList>
            <person name="Chen W."/>
            <person name="Hasegawa D.K."/>
        </authorList>
    </citation>
    <scope>NUCLEOTIDE SEQUENCE [LARGE SCALE GENOMIC DNA]</scope>
    <source>
        <strain evidence="5">MEAM1</strain>
    </source>
</reference>
<proteinExistence type="predicted"/>
<dbReference type="SUPFAM" id="SSF51306">
    <property type="entry name" value="LexA/Signal peptidase"/>
    <property type="match status" value="1"/>
</dbReference>
<dbReference type="GO" id="GO:0003677">
    <property type="term" value="F:DNA binding"/>
    <property type="evidence" value="ECO:0007669"/>
    <property type="project" value="UniProtKB-KW"/>
</dbReference>
<dbReference type="OrthoDB" id="9791537at2"/>
<dbReference type="PANTHER" id="PTHR40661">
    <property type="match status" value="1"/>
</dbReference>
<dbReference type="InterPro" id="IPR010982">
    <property type="entry name" value="Lambda_DNA-bd_dom_sf"/>
</dbReference>
<name>A0A249DYA3_9ENTR</name>
<dbReference type="SMART" id="SM00530">
    <property type="entry name" value="HTH_XRE"/>
    <property type="match status" value="1"/>
</dbReference>
<dbReference type="RefSeq" id="WP_016857266.1">
    <property type="nucleotide sequence ID" value="NZ_CP016303.1"/>
</dbReference>
<keyword evidence="2" id="KW-0238">DNA-binding</keyword>
<dbReference type="InterPro" id="IPR001387">
    <property type="entry name" value="Cro/C1-type_HTH"/>
</dbReference>
<dbReference type="SUPFAM" id="SSF47413">
    <property type="entry name" value="lambda repressor-like DNA-binding domains"/>
    <property type="match status" value="1"/>
</dbReference>
<organism evidence="4 5">
    <name type="scientific">Candidatus Hamiltonella defensa</name>
    <name type="common">Bemisia tabaci</name>
    <dbReference type="NCBI Taxonomy" id="672795"/>
    <lineage>
        <taxon>Bacteria</taxon>
        <taxon>Pseudomonadati</taxon>
        <taxon>Pseudomonadota</taxon>
        <taxon>Gammaproteobacteria</taxon>
        <taxon>Enterobacterales</taxon>
        <taxon>Enterobacteriaceae</taxon>
        <taxon>aphid secondary symbionts</taxon>
        <taxon>Candidatus Williamhamiltonella</taxon>
    </lineage>
</organism>
<evidence type="ECO:0000256" key="1">
    <source>
        <dbReference type="ARBA" id="ARBA00023015"/>
    </source>
</evidence>
<gene>
    <name evidence="4" type="ORF">BA171_01720</name>
</gene>
<dbReference type="Proteomes" id="UP000216438">
    <property type="component" value="Chromosome"/>
</dbReference>
<dbReference type="CDD" id="cd06529">
    <property type="entry name" value="S24_LexA-like"/>
    <property type="match status" value="1"/>
</dbReference>
<protein>
    <submittedName>
        <fullName evidence="4">XRE family transcriptional regulator</fullName>
    </submittedName>
</protein>
<evidence type="ECO:0000313" key="5">
    <source>
        <dbReference type="Proteomes" id="UP000216438"/>
    </source>
</evidence>
<dbReference type="Gene3D" id="1.10.260.40">
    <property type="entry name" value="lambda repressor-like DNA-binding domains"/>
    <property type="match status" value="1"/>
</dbReference>
<keyword evidence="1" id="KW-0805">Transcription regulation</keyword>
<evidence type="ECO:0000256" key="3">
    <source>
        <dbReference type="ARBA" id="ARBA00023163"/>
    </source>
</evidence>
<accession>A0A249DYA3</accession>
<dbReference type="Pfam" id="PF00717">
    <property type="entry name" value="Peptidase_S24"/>
    <property type="match status" value="1"/>
</dbReference>
<reference evidence="4 5" key="2">
    <citation type="submission" date="2017-09" db="EMBL/GenBank/DDBJ databases">
        <title>The genome of whitefly Bemisia tabaci, a global crop pest, provides novel insights into virus transmission, host adaptation and insecticide resistance.</title>
        <authorList>
            <person name="Kaur N."/>
            <person name="Kliot A."/>
            <person name="Pinheiro P.V."/>
            <person name="Luan J."/>
            <person name="Zheng Y."/>
            <person name="Liu W."/>
            <person name="Sun H."/>
            <person name="Yang X."/>
            <person name="Xu Y."/>
            <person name="Luo Y."/>
            <person name="Kruse A."/>
            <person name="Fisher T.W."/>
            <person name="Nelson D.R."/>
            <person name="Elimelech M."/>
            <person name="MacCoss M."/>
            <person name="Johnson R."/>
            <person name="Cohen E."/>
            <person name="Hunter W.B."/>
            <person name="Brown J.K."/>
            <person name="Jander G."/>
            <person name="Cilia M."/>
            <person name="Douglas A.E."/>
            <person name="Ghanim M."/>
            <person name="Simmons A.M."/>
            <person name="Wintermantel W.M."/>
            <person name="Ling K.-S."/>
            <person name="Fei Z."/>
        </authorList>
    </citation>
    <scope>NUCLEOTIDE SEQUENCE [LARGE SCALE GENOMIC DNA]</scope>
    <source>
        <strain evidence="4 5">MEAM1</strain>
    </source>
</reference>
<evidence type="ECO:0000313" key="4">
    <source>
        <dbReference type="EMBL" id="ASX25887.1"/>
    </source>
</evidence>
<dbReference type="InterPro" id="IPR015927">
    <property type="entry name" value="Peptidase_S24_S26A/B/C"/>
</dbReference>
<dbReference type="AlphaFoldDB" id="A0A249DYA3"/>
<dbReference type="InterPro" id="IPR039418">
    <property type="entry name" value="LexA-like"/>
</dbReference>
<sequence length="231" mass="25581">MNISDRIKQRMKTLGLKGVDITKTTGVSSGGVSQWVNGATKPNGEKLISLCKALKCQPDWLLYGKDEPSKPQQNAEWIGEIEPWDNRTPLGEDEVELPVLTEVELSAGNGVNAVQENHGSKLRFAKSTLKRNGINPEHAACVKVCGTSMAPVLPDGATVGIDTANTSIKDGEMYAIDQDGMLRIKLIYRLPSGAIRLRSFNSEEYPDERYEGEYVKNIRIIGRVFWYSVLR</sequence>
<dbReference type="Gene3D" id="2.10.109.10">
    <property type="entry name" value="Umud Fragment, subunit A"/>
    <property type="match status" value="1"/>
</dbReference>
<dbReference type="PANTHER" id="PTHR40661:SF2">
    <property type="entry name" value="HTH-TYPE TRANSCRIPTIONAL REGULATOR PRTR"/>
    <property type="match status" value="1"/>
</dbReference>